<evidence type="ECO:0000313" key="2">
    <source>
        <dbReference type="EMBL" id="OAT71638.1"/>
    </source>
</evidence>
<reference evidence="3" key="1">
    <citation type="submission" date="2016-05" db="EMBL/GenBank/DDBJ databases">
        <authorList>
            <person name="Wang W."/>
            <person name="Zhu L."/>
        </authorList>
    </citation>
    <scope>NUCLEOTIDE SEQUENCE [LARGE SCALE GENOMIC DNA]</scope>
    <source>
        <strain evidence="3">W-2</strain>
    </source>
</reference>
<dbReference type="AlphaFoldDB" id="A0A1B7KNH6"/>
<organism evidence="2 3">
    <name type="scientific">Parageobacillus thermoglucosidasius</name>
    <name type="common">Geobacillus thermoglucosidasius</name>
    <dbReference type="NCBI Taxonomy" id="1426"/>
    <lineage>
        <taxon>Bacteria</taxon>
        <taxon>Bacillati</taxon>
        <taxon>Bacillota</taxon>
        <taxon>Bacilli</taxon>
        <taxon>Bacillales</taxon>
        <taxon>Anoxybacillaceae</taxon>
        <taxon>Parageobacillus</taxon>
    </lineage>
</organism>
<evidence type="ECO:0000256" key="1">
    <source>
        <dbReference type="SAM" id="SignalP"/>
    </source>
</evidence>
<keyword evidence="1" id="KW-0732">Signal</keyword>
<dbReference type="Proteomes" id="UP000078290">
    <property type="component" value="Unassembled WGS sequence"/>
</dbReference>
<comment type="caution">
    <text evidence="2">The sequence shown here is derived from an EMBL/GenBank/DDBJ whole genome shotgun (WGS) entry which is preliminary data.</text>
</comment>
<feature type="signal peptide" evidence="1">
    <location>
        <begin position="1"/>
        <end position="31"/>
    </location>
</feature>
<gene>
    <name evidence="2" type="ORF">A7K69_12585</name>
</gene>
<dbReference type="RefSeq" id="WP_064552726.1">
    <property type="nucleotide sequence ID" value="NZ_LXMA01000041.1"/>
</dbReference>
<proteinExistence type="predicted"/>
<name>A0A1B7KNH6_PARTM</name>
<dbReference type="OrthoDB" id="2973936at2"/>
<dbReference type="EMBL" id="LXMA01000041">
    <property type="protein sequence ID" value="OAT71638.1"/>
    <property type="molecule type" value="Genomic_DNA"/>
</dbReference>
<accession>A0A1B7KNH6</accession>
<protein>
    <submittedName>
        <fullName evidence="2">Uncharacterized protein</fullName>
    </submittedName>
</protein>
<evidence type="ECO:0000313" key="3">
    <source>
        <dbReference type="Proteomes" id="UP000078290"/>
    </source>
</evidence>
<sequence>MLVNRKNKWKSKLVSLSLATALMAIAGAAGAASQSAYLDGSSTYKDTAIITAPSNSTGNIYATNTGANTQTRGYGYKSIDWWPDSIVASTNWLNPGQAERRYFTQTKGDKYYGQIVGQTVGSRGSVTITVQ</sequence>
<feature type="chain" id="PRO_5008596419" evidence="1">
    <location>
        <begin position="32"/>
        <end position="131"/>
    </location>
</feature>